<feature type="DNA-binding region" description="H-T-H motif" evidence="4">
    <location>
        <begin position="43"/>
        <end position="62"/>
    </location>
</feature>
<feature type="region of interest" description="Disordered" evidence="5">
    <location>
        <begin position="1"/>
        <end position="21"/>
    </location>
</feature>
<dbReference type="GO" id="GO:0003700">
    <property type="term" value="F:DNA-binding transcription factor activity"/>
    <property type="evidence" value="ECO:0007669"/>
    <property type="project" value="TreeGrafter"/>
</dbReference>
<comment type="caution">
    <text evidence="7">The sequence shown here is derived from an EMBL/GenBank/DDBJ whole genome shotgun (WGS) entry which is preliminary data.</text>
</comment>
<gene>
    <name evidence="7" type="ORF">DJ019_19930</name>
</gene>
<evidence type="ECO:0000259" key="6">
    <source>
        <dbReference type="PROSITE" id="PS50977"/>
    </source>
</evidence>
<dbReference type="PANTHER" id="PTHR30055">
    <property type="entry name" value="HTH-TYPE TRANSCRIPTIONAL REGULATOR RUTR"/>
    <property type="match status" value="1"/>
</dbReference>
<dbReference type="InterPro" id="IPR001647">
    <property type="entry name" value="HTH_TetR"/>
</dbReference>
<dbReference type="InterPro" id="IPR050109">
    <property type="entry name" value="HTH-type_TetR-like_transc_reg"/>
</dbReference>
<dbReference type="OrthoDB" id="7185252at2"/>
<protein>
    <submittedName>
        <fullName evidence="7">TetR/AcrR family transcriptional regulator</fullName>
    </submittedName>
</protein>
<keyword evidence="1" id="KW-0805">Transcription regulation</keyword>
<evidence type="ECO:0000256" key="2">
    <source>
        <dbReference type="ARBA" id="ARBA00023125"/>
    </source>
</evidence>
<reference evidence="7 8" key="1">
    <citation type="submission" date="2018-05" db="EMBL/GenBank/DDBJ databases">
        <authorList>
            <person name="Lanie J.A."/>
            <person name="Ng W.-L."/>
            <person name="Kazmierczak K.M."/>
            <person name="Andrzejewski T.M."/>
            <person name="Davidsen T.M."/>
            <person name="Wayne K.J."/>
            <person name="Tettelin H."/>
            <person name="Glass J.I."/>
            <person name="Rusch D."/>
            <person name="Podicherti R."/>
            <person name="Tsui H.-C.T."/>
            <person name="Winkler M.E."/>
        </authorList>
    </citation>
    <scope>NUCLEOTIDE SEQUENCE [LARGE SCALE GENOMIC DNA]</scope>
    <source>
        <strain evidence="7 8">BUT-10</strain>
    </source>
</reference>
<accession>A0A328B5K1</accession>
<dbReference type="PRINTS" id="PR00455">
    <property type="entry name" value="HTHTETR"/>
</dbReference>
<evidence type="ECO:0000313" key="8">
    <source>
        <dbReference type="Proteomes" id="UP000249524"/>
    </source>
</evidence>
<sequence>MNADVDTASRPPASRQSQKEATRLRVLNAARELFDTHGYQGTTIREIARHAGVAVGSVFTTFASKGEILSEVMQARLDPLYAELDRVMPHLRGSTADRLRTMFAIHFEFEARHVRLFLSHIAAAYDWTLPPGAKPYGHTPRLQEIIRETLQKGIEQGEVRADCDLQEIVDLLMAAYAWTYRLVITREAGTQAMIDAMDRQIGLVAEGFAPRG</sequence>
<dbReference type="Proteomes" id="UP000249524">
    <property type="component" value="Unassembled WGS sequence"/>
</dbReference>
<proteinExistence type="predicted"/>
<dbReference type="AlphaFoldDB" id="A0A328B5K1"/>
<organism evidence="7 8">
    <name type="scientific">Phenylobacterium kunshanense</name>
    <dbReference type="NCBI Taxonomy" id="1445034"/>
    <lineage>
        <taxon>Bacteria</taxon>
        <taxon>Pseudomonadati</taxon>
        <taxon>Pseudomonadota</taxon>
        <taxon>Alphaproteobacteria</taxon>
        <taxon>Caulobacterales</taxon>
        <taxon>Caulobacteraceae</taxon>
        <taxon>Phenylobacterium</taxon>
    </lineage>
</organism>
<dbReference type="PROSITE" id="PS50977">
    <property type="entry name" value="HTH_TETR_2"/>
    <property type="match status" value="1"/>
</dbReference>
<keyword evidence="3" id="KW-0804">Transcription</keyword>
<dbReference type="EMBL" id="QFYS01000013">
    <property type="protein sequence ID" value="RAK62149.1"/>
    <property type="molecule type" value="Genomic_DNA"/>
</dbReference>
<dbReference type="SUPFAM" id="SSF48498">
    <property type="entry name" value="Tetracyclin repressor-like, C-terminal domain"/>
    <property type="match status" value="1"/>
</dbReference>
<keyword evidence="2 4" id="KW-0238">DNA-binding</keyword>
<dbReference type="GO" id="GO:0000976">
    <property type="term" value="F:transcription cis-regulatory region binding"/>
    <property type="evidence" value="ECO:0007669"/>
    <property type="project" value="TreeGrafter"/>
</dbReference>
<evidence type="ECO:0000256" key="3">
    <source>
        <dbReference type="ARBA" id="ARBA00023163"/>
    </source>
</evidence>
<dbReference type="Gene3D" id="1.10.357.10">
    <property type="entry name" value="Tetracycline Repressor, domain 2"/>
    <property type="match status" value="1"/>
</dbReference>
<dbReference type="SUPFAM" id="SSF46689">
    <property type="entry name" value="Homeodomain-like"/>
    <property type="match status" value="1"/>
</dbReference>
<evidence type="ECO:0000313" key="7">
    <source>
        <dbReference type="EMBL" id="RAK62149.1"/>
    </source>
</evidence>
<name>A0A328B5K1_9CAUL</name>
<dbReference type="InterPro" id="IPR009057">
    <property type="entry name" value="Homeodomain-like_sf"/>
</dbReference>
<evidence type="ECO:0000256" key="1">
    <source>
        <dbReference type="ARBA" id="ARBA00023015"/>
    </source>
</evidence>
<keyword evidence="8" id="KW-1185">Reference proteome</keyword>
<evidence type="ECO:0000256" key="4">
    <source>
        <dbReference type="PROSITE-ProRule" id="PRU00335"/>
    </source>
</evidence>
<dbReference type="Pfam" id="PF00440">
    <property type="entry name" value="TetR_N"/>
    <property type="match status" value="1"/>
</dbReference>
<dbReference type="RefSeq" id="WP_111278507.1">
    <property type="nucleotide sequence ID" value="NZ_QFYS01000013.1"/>
</dbReference>
<feature type="domain" description="HTH tetR-type" evidence="6">
    <location>
        <begin position="20"/>
        <end position="80"/>
    </location>
</feature>
<evidence type="ECO:0000256" key="5">
    <source>
        <dbReference type="SAM" id="MobiDB-lite"/>
    </source>
</evidence>
<dbReference type="InterPro" id="IPR036271">
    <property type="entry name" value="Tet_transcr_reg_TetR-rel_C_sf"/>
</dbReference>
<dbReference type="PANTHER" id="PTHR30055:SF234">
    <property type="entry name" value="HTH-TYPE TRANSCRIPTIONAL REGULATOR BETI"/>
    <property type="match status" value="1"/>
</dbReference>